<dbReference type="RefSeq" id="WP_066783730.1">
    <property type="nucleotide sequence ID" value="NZ_LWQS01000036.1"/>
</dbReference>
<sequence length="335" mass="37134">MSVLAQPIPIERPPARPIDAPPTAKYIEYANEVAARLAGKLSARERRRLEGERALLARARFIELNGVVHHYQDVGPLDGEPLLLIHGWDCSSFWWHHVVDPLAQAGYRVVSYDLKGHGFSDSDPRQDYTVAGFSADVQALSRALNLGPAHVAAFSLGAFIGLHVAAHQPDLVRSLIFFNFSLLPYNKFASQFVPRLLDTVFNGVLRPIERRNLWWLPFIYARLVMAQNTPSVGDIRLGTLGLRYCDPAAVRVSATELSRPEILAAVAEQAKTIQQPLLLVAGANDPIMRPADGRKLVALAPNGSFLEVPKCGHLILFELPEHVIQIMRLFLKGVR</sequence>
<dbReference type="PANTHER" id="PTHR43798:SF33">
    <property type="entry name" value="HYDROLASE, PUTATIVE (AFU_ORTHOLOGUE AFUA_2G14860)-RELATED"/>
    <property type="match status" value="1"/>
</dbReference>
<gene>
    <name evidence="2" type="ORF">A6A03_10105</name>
</gene>
<dbReference type="InterPro" id="IPR029058">
    <property type="entry name" value="AB_hydrolase_fold"/>
</dbReference>
<accession>A0A178MHV2</accession>
<keyword evidence="3" id="KW-1185">Reference proteome</keyword>
<dbReference type="Pfam" id="PF00561">
    <property type="entry name" value="Abhydrolase_1"/>
    <property type="match status" value="1"/>
</dbReference>
<proteinExistence type="predicted"/>
<evidence type="ECO:0000313" key="3">
    <source>
        <dbReference type="Proteomes" id="UP000078287"/>
    </source>
</evidence>
<dbReference type="OrthoDB" id="9773293at2"/>
<dbReference type="SUPFAM" id="SSF53474">
    <property type="entry name" value="alpha/beta-Hydrolases"/>
    <property type="match status" value="1"/>
</dbReference>
<dbReference type="Proteomes" id="UP000078287">
    <property type="component" value="Unassembled WGS sequence"/>
</dbReference>
<dbReference type="InterPro" id="IPR000639">
    <property type="entry name" value="Epox_hydrolase-like"/>
</dbReference>
<dbReference type="PRINTS" id="PR00412">
    <property type="entry name" value="EPOXHYDRLASE"/>
</dbReference>
<evidence type="ECO:0000259" key="1">
    <source>
        <dbReference type="Pfam" id="PF00561"/>
    </source>
</evidence>
<name>A0A178MHV2_9CHLR</name>
<feature type="domain" description="AB hydrolase-1" evidence="1">
    <location>
        <begin position="81"/>
        <end position="318"/>
    </location>
</feature>
<dbReference type="Gene3D" id="3.40.50.1820">
    <property type="entry name" value="alpha/beta hydrolase"/>
    <property type="match status" value="1"/>
</dbReference>
<dbReference type="GO" id="GO:0016787">
    <property type="term" value="F:hydrolase activity"/>
    <property type="evidence" value="ECO:0007669"/>
    <property type="project" value="UniProtKB-KW"/>
</dbReference>
<protein>
    <submittedName>
        <fullName evidence="2">Alpha/beta hydrolase</fullName>
    </submittedName>
</protein>
<dbReference type="InterPro" id="IPR000073">
    <property type="entry name" value="AB_hydrolase_1"/>
</dbReference>
<evidence type="ECO:0000313" key="2">
    <source>
        <dbReference type="EMBL" id="OAN47594.1"/>
    </source>
</evidence>
<comment type="caution">
    <text evidence="2">The sequence shown here is derived from an EMBL/GenBank/DDBJ whole genome shotgun (WGS) entry which is preliminary data.</text>
</comment>
<dbReference type="AlphaFoldDB" id="A0A178MHV2"/>
<dbReference type="GO" id="GO:0016020">
    <property type="term" value="C:membrane"/>
    <property type="evidence" value="ECO:0007669"/>
    <property type="project" value="TreeGrafter"/>
</dbReference>
<organism evidence="2 3">
    <name type="scientific">Chloroflexus islandicus</name>
    <dbReference type="NCBI Taxonomy" id="1707952"/>
    <lineage>
        <taxon>Bacteria</taxon>
        <taxon>Bacillati</taxon>
        <taxon>Chloroflexota</taxon>
        <taxon>Chloroflexia</taxon>
        <taxon>Chloroflexales</taxon>
        <taxon>Chloroflexineae</taxon>
        <taxon>Chloroflexaceae</taxon>
        <taxon>Chloroflexus</taxon>
    </lineage>
</organism>
<keyword evidence="2" id="KW-0378">Hydrolase</keyword>
<dbReference type="InterPro" id="IPR050266">
    <property type="entry name" value="AB_hydrolase_sf"/>
</dbReference>
<dbReference type="PANTHER" id="PTHR43798">
    <property type="entry name" value="MONOACYLGLYCEROL LIPASE"/>
    <property type="match status" value="1"/>
</dbReference>
<reference evidence="2 3" key="1">
    <citation type="submission" date="2016-04" db="EMBL/GenBank/DDBJ databases">
        <title>Chloroflexus islandicus sp. nov., a thermophilic filamentous anoxygenic phototrophic bacterium from geyser Strokkur (Iceland).</title>
        <authorList>
            <person name="Gaisin V.A."/>
            <person name="Kalashnikov A.M."/>
            <person name="Sukhacheva M.V."/>
            <person name="Grouzdev D.S."/>
            <person name="Ivanov T.M."/>
            <person name="Kuznetsov B."/>
            <person name="Gorlenko V.M."/>
        </authorList>
    </citation>
    <scope>NUCLEOTIDE SEQUENCE [LARGE SCALE GENOMIC DNA]</scope>
    <source>
        <strain evidence="3">isl-2</strain>
    </source>
</reference>
<dbReference type="STRING" id="1707952.A6A03_10105"/>
<dbReference type="EMBL" id="LWQS01000036">
    <property type="protein sequence ID" value="OAN47594.1"/>
    <property type="molecule type" value="Genomic_DNA"/>
</dbReference>